<keyword evidence="1" id="KW-0732">Signal</keyword>
<dbReference type="EMBL" id="JABZFG010000010">
    <property type="protein sequence ID" value="MBW0602864.1"/>
    <property type="molecule type" value="Genomic_DNA"/>
</dbReference>
<reference evidence="2" key="1">
    <citation type="journal article" date="2021" name="Genes Genomics">
        <title>Comparative genomic analysis of Mycoplasma anatis strains.</title>
        <authorList>
            <person name="Zhou Q."/>
            <person name="Mai K."/>
            <person name="Yang D."/>
            <person name="Liu J."/>
            <person name="Yan Z."/>
            <person name="Luo C."/>
            <person name="Tan Y."/>
            <person name="Cao S."/>
            <person name="Zhou Q."/>
            <person name="Chen L."/>
            <person name="Chen F."/>
        </authorList>
    </citation>
    <scope>NUCLEOTIDE SEQUENCE</scope>
    <source>
        <strain evidence="2">DP07</strain>
    </source>
</reference>
<feature type="signal peptide" evidence="1">
    <location>
        <begin position="1"/>
        <end position="26"/>
    </location>
</feature>
<sequence>MKFNKRILLFSSMSITGLLTTLSVYSCKFNETNNKNIKTLQILKEDKLETNPYFLDYSTVMKTNIDSDNILQSSVAAQLFRIITVKSPEYEKNSSYKLKSSGIYAYKFELAEKIIIETINETEIEFNNDDFELIDSNAEIYEKAISSNPKSINSRAFIHAMNNAKKMKIKIKDNVHWVDSSGEKTKYTINAKDFWFSYLRSYYNGFFQRSFTNQNGDYRTSILIDLENKKRLNDLSNQRFGTNLFTNNQQFEIHGISSSKFIEFADNLEPKNAVQDNFLIFEEDEDYAEVKNFMGFFDLMLVNSLIFSPAPSDFIKEESKTLNQTFNKNDKEIPLYGYGIIKEIGLYFYGVNGWKQNLYAGPYIPNKNASDTNKLVLTKNKYYYDKNFVNSKENIERIELKYSQTDPILNFNKIKNDNNTLVNLLSLTQEQQKYFNSNTKDYKFVPYKKYNKTSSVGNNAFNITPKPDELVNVNSSSILNSIDYNSIAFNDNFSKIVYGSSIKELKQGYRGQFDNKLSISSGVFENNSISFRSIINASINWNYVKDSLNLSSDLWITNAAPDAKIGGMNQNTSKFKTLREAKEIVNDLIVIDNEGQKIELNKQNSNQLKSSSFNILQKHMKKLLDQLFNNKSLGLNKSENITWIIYNNRLLNQNELKMYEQIIEVIKEIDPRLNPIFNYLPTQVEIDKVYGTSNGTGNNSTYQFITYSYEKDSLAPYLDKITHAIGMSPFALWYKFSNLKANDILAINFPEITRFSKIMKEKFEEGFLKLNEIYTKDNDGNLFRKIKWDDLNKFNSYEERNLYLRGILKTNENNQTGYSNYGFGGLGYLWDNNKKIFKIDNIIEQAKFANYYLTISTNEQLIELIRELNTFRSFGIDLDKKIDSINFLDYKIVNKNWVYNIPYNDVIYVQDIKIK</sequence>
<name>A0A9Q3QE87_9BACT</name>
<proteinExistence type="predicted"/>
<dbReference type="AlphaFoldDB" id="A0A9Q3QE87"/>
<evidence type="ECO:0000256" key="1">
    <source>
        <dbReference type="SAM" id="SignalP"/>
    </source>
</evidence>
<gene>
    <name evidence="2" type="ORF">MADP07_00602</name>
</gene>
<dbReference type="RefSeq" id="WP_218675482.1">
    <property type="nucleotide sequence ID" value="NZ_JABZFG010000010.1"/>
</dbReference>
<evidence type="ECO:0008006" key="4">
    <source>
        <dbReference type="Google" id="ProtNLM"/>
    </source>
</evidence>
<feature type="chain" id="PRO_5040204023" description="Lipoprotein" evidence="1">
    <location>
        <begin position="27"/>
        <end position="915"/>
    </location>
</feature>
<dbReference type="NCBIfam" id="NF045850">
    <property type="entry name" value="ABC_Mplas_LP"/>
    <property type="match status" value="1"/>
</dbReference>
<dbReference type="PROSITE" id="PS51257">
    <property type="entry name" value="PROKAR_LIPOPROTEIN"/>
    <property type="match status" value="1"/>
</dbReference>
<protein>
    <recommendedName>
        <fullName evidence="4">Lipoprotein</fullName>
    </recommendedName>
</protein>
<accession>A0A9Q3QE87</accession>
<comment type="caution">
    <text evidence="2">The sequence shown here is derived from an EMBL/GenBank/DDBJ whole genome shotgun (WGS) entry which is preliminary data.</text>
</comment>
<organism evidence="2 3">
    <name type="scientific">Mycoplasmopsis anatis</name>
    <dbReference type="NCBI Taxonomy" id="171279"/>
    <lineage>
        <taxon>Bacteria</taxon>
        <taxon>Bacillati</taxon>
        <taxon>Mycoplasmatota</taxon>
        <taxon>Mycoplasmoidales</taxon>
        <taxon>Metamycoplasmataceae</taxon>
        <taxon>Mycoplasmopsis</taxon>
    </lineage>
</organism>
<evidence type="ECO:0000313" key="2">
    <source>
        <dbReference type="EMBL" id="MBW0602864.1"/>
    </source>
</evidence>
<dbReference type="Proteomes" id="UP000746160">
    <property type="component" value="Unassembled WGS sequence"/>
</dbReference>
<evidence type="ECO:0000313" key="3">
    <source>
        <dbReference type="Proteomes" id="UP000746160"/>
    </source>
</evidence>